<comment type="caution">
    <text evidence="10">The sequence shown here is derived from an EMBL/GenBank/DDBJ whole genome shotgun (WGS) entry which is preliminary data.</text>
</comment>
<reference evidence="10" key="1">
    <citation type="journal article" date="2022" name="bioRxiv">
        <title>Sequencing and chromosome-scale assembly of the giantPleurodeles waltlgenome.</title>
        <authorList>
            <person name="Brown T."/>
            <person name="Elewa A."/>
            <person name="Iarovenko S."/>
            <person name="Subramanian E."/>
            <person name="Araus A.J."/>
            <person name="Petzold A."/>
            <person name="Susuki M."/>
            <person name="Suzuki K.-i.T."/>
            <person name="Hayashi T."/>
            <person name="Toyoda A."/>
            <person name="Oliveira C."/>
            <person name="Osipova E."/>
            <person name="Leigh N.D."/>
            <person name="Simon A."/>
            <person name="Yun M.H."/>
        </authorList>
    </citation>
    <scope>NUCLEOTIDE SEQUENCE</scope>
    <source>
        <strain evidence="10">20211129_DDA</strain>
        <tissue evidence="10">Liver</tissue>
    </source>
</reference>
<dbReference type="EMBL" id="JANPWB010000008">
    <property type="protein sequence ID" value="KAJ1161309.1"/>
    <property type="molecule type" value="Genomic_DNA"/>
</dbReference>
<evidence type="ECO:0000256" key="3">
    <source>
        <dbReference type="ARBA" id="ARBA00022692"/>
    </source>
</evidence>
<keyword evidence="3 7" id="KW-0812">Transmembrane</keyword>
<sequence length="315" mass="34571">MFENFSVARLSHCVTSGPRKNYQTFTARHSGAARCRLIHGPAPVAISWFWATNGRGLGGTVFWFLSASSLSMNRLTQKMSGVQLSMSPLLEPLGFIKVLEWIFSIFSFATCGGYSGSTSFNVTCQSTTKTISASFGYPFRLNTVVLAKSEVPFCNTTWDRFHLTGDFSSSAEFYVTVAVFVFLYCIGALVLYLGYMHAYRESRTLPIIDFVVTIIFAFLWLVSSSAWAKGLTDVKYCTNPNTIIALLGENCKDPPNKCAAVEGPSLGSLNVSVVFGFLNLILWAGNAWFVYKETKFATPPPDHPSTPSPGNIPSP</sequence>
<organism evidence="10 11">
    <name type="scientific">Pleurodeles waltl</name>
    <name type="common">Iberian ribbed newt</name>
    <dbReference type="NCBI Taxonomy" id="8319"/>
    <lineage>
        <taxon>Eukaryota</taxon>
        <taxon>Metazoa</taxon>
        <taxon>Chordata</taxon>
        <taxon>Craniata</taxon>
        <taxon>Vertebrata</taxon>
        <taxon>Euteleostomi</taxon>
        <taxon>Amphibia</taxon>
        <taxon>Batrachia</taxon>
        <taxon>Caudata</taxon>
        <taxon>Salamandroidea</taxon>
        <taxon>Salamandridae</taxon>
        <taxon>Pleurodelinae</taxon>
        <taxon>Pleurodeles</taxon>
    </lineage>
</organism>
<dbReference type="PROSITE" id="PS51225">
    <property type="entry name" value="MARVEL"/>
    <property type="match status" value="1"/>
</dbReference>
<evidence type="ECO:0000256" key="7">
    <source>
        <dbReference type="PROSITE-ProRule" id="PRU00581"/>
    </source>
</evidence>
<evidence type="ECO:0000256" key="5">
    <source>
        <dbReference type="ARBA" id="ARBA00023136"/>
    </source>
</evidence>
<keyword evidence="4 8" id="KW-1133">Transmembrane helix</keyword>
<comment type="similarity">
    <text evidence="2">Belongs to the synaptophysin/synaptobrevin family.</text>
</comment>
<feature type="domain" description="MARVEL" evidence="9">
    <location>
        <begin position="88"/>
        <end position="295"/>
    </location>
</feature>
<accession>A0AAV7S8D6</accession>
<evidence type="ECO:0000256" key="1">
    <source>
        <dbReference type="ARBA" id="ARBA00004141"/>
    </source>
</evidence>
<feature type="transmembrane region" description="Helical" evidence="8">
    <location>
        <begin position="173"/>
        <end position="195"/>
    </location>
</feature>
<proteinExistence type="inferred from homology"/>
<dbReference type="AlphaFoldDB" id="A0AAV7S8D6"/>
<dbReference type="InterPro" id="IPR008253">
    <property type="entry name" value="Marvel"/>
</dbReference>
<dbReference type="Proteomes" id="UP001066276">
    <property type="component" value="Chromosome 4_2"/>
</dbReference>
<dbReference type="Pfam" id="PF01284">
    <property type="entry name" value="MARVEL"/>
    <property type="match status" value="1"/>
</dbReference>
<feature type="transmembrane region" description="Helical" evidence="8">
    <location>
        <begin position="207"/>
        <end position="228"/>
    </location>
</feature>
<dbReference type="PRINTS" id="PR00220">
    <property type="entry name" value="SYNAPTOPHYSN"/>
</dbReference>
<dbReference type="GO" id="GO:0030672">
    <property type="term" value="C:synaptic vesicle membrane"/>
    <property type="evidence" value="ECO:0007669"/>
    <property type="project" value="TreeGrafter"/>
</dbReference>
<dbReference type="InterPro" id="IPR001285">
    <property type="entry name" value="Synaptophysin/porin"/>
</dbReference>
<gene>
    <name evidence="10" type="ORF">NDU88_001796</name>
</gene>
<keyword evidence="6" id="KW-0325">Glycoprotein</keyword>
<dbReference type="PANTHER" id="PTHR10306:SF9">
    <property type="entry name" value="SYNAPTOPHYSIN-LIKE PROTEIN 1"/>
    <property type="match status" value="1"/>
</dbReference>
<evidence type="ECO:0000313" key="11">
    <source>
        <dbReference type="Proteomes" id="UP001066276"/>
    </source>
</evidence>
<keyword evidence="5 7" id="KW-0472">Membrane</keyword>
<evidence type="ECO:0000313" key="10">
    <source>
        <dbReference type="EMBL" id="KAJ1161309.1"/>
    </source>
</evidence>
<evidence type="ECO:0000256" key="8">
    <source>
        <dbReference type="SAM" id="Phobius"/>
    </source>
</evidence>
<dbReference type="PANTHER" id="PTHR10306">
    <property type="entry name" value="SYNAPTOPHYSIN"/>
    <property type="match status" value="1"/>
</dbReference>
<protein>
    <recommendedName>
        <fullName evidence="9">MARVEL domain-containing protein</fullName>
    </recommendedName>
</protein>
<keyword evidence="11" id="KW-1185">Reference proteome</keyword>
<evidence type="ECO:0000256" key="6">
    <source>
        <dbReference type="ARBA" id="ARBA00023180"/>
    </source>
</evidence>
<evidence type="ECO:0000256" key="4">
    <source>
        <dbReference type="ARBA" id="ARBA00022989"/>
    </source>
</evidence>
<evidence type="ECO:0000256" key="2">
    <source>
        <dbReference type="ARBA" id="ARBA00006476"/>
    </source>
</evidence>
<name>A0AAV7S8D6_PLEWA</name>
<feature type="transmembrane region" description="Helical" evidence="8">
    <location>
        <begin position="271"/>
        <end position="291"/>
    </location>
</feature>
<evidence type="ECO:0000259" key="9">
    <source>
        <dbReference type="PROSITE" id="PS51225"/>
    </source>
</evidence>
<comment type="subcellular location">
    <subcellularLocation>
        <location evidence="1">Membrane</location>
        <topology evidence="1">Multi-pass membrane protein</topology>
    </subcellularLocation>
</comment>